<keyword evidence="3 5" id="KW-1133">Transmembrane helix</keyword>
<keyword evidence="4 5" id="KW-0472">Membrane</keyword>
<evidence type="ECO:0000256" key="1">
    <source>
        <dbReference type="ARBA" id="ARBA00004141"/>
    </source>
</evidence>
<dbReference type="RefSeq" id="WP_068810811.1">
    <property type="nucleotide sequence ID" value="NZ_BMIY01000007.1"/>
</dbReference>
<organism evidence="7 8">
    <name type="scientific">Pseudohongiella nitratireducens</name>
    <dbReference type="NCBI Taxonomy" id="1768907"/>
    <lineage>
        <taxon>Bacteria</taxon>
        <taxon>Pseudomonadati</taxon>
        <taxon>Pseudomonadota</taxon>
        <taxon>Gammaproteobacteria</taxon>
        <taxon>Pseudomonadales</taxon>
        <taxon>Pseudohongiellaceae</taxon>
        <taxon>Pseudohongiella</taxon>
    </lineage>
</organism>
<keyword evidence="2 5" id="KW-0812">Transmembrane</keyword>
<feature type="domain" description="GtrA/DPMS transmembrane" evidence="6">
    <location>
        <begin position="13"/>
        <end position="132"/>
    </location>
</feature>
<dbReference type="AlphaFoldDB" id="A0A916VI83"/>
<comment type="caution">
    <text evidence="7">The sequence shown here is derived from an EMBL/GenBank/DDBJ whole genome shotgun (WGS) entry which is preliminary data.</text>
</comment>
<dbReference type="Proteomes" id="UP000627715">
    <property type="component" value="Unassembled WGS sequence"/>
</dbReference>
<feature type="transmembrane region" description="Helical" evidence="5">
    <location>
        <begin position="42"/>
        <end position="60"/>
    </location>
</feature>
<evidence type="ECO:0000313" key="8">
    <source>
        <dbReference type="Proteomes" id="UP000627715"/>
    </source>
</evidence>
<reference evidence="7" key="2">
    <citation type="submission" date="2020-09" db="EMBL/GenBank/DDBJ databases">
        <authorList>
            <person name="Sun Q."/>
            <person name="Zhou Y."/>
        </authorList>
    </citation>
    <scope>NUCLEOTIDE SEQUENCE</scope>
    <source>
        <strain evidence="7">CGMCC 1.15425</strain>
    </source>
</reference>
<feature type="transmembrane region" description="Helical" evidence="5">
    <location>
        <begin position="106"/>
        <end position="126"/>
    </location>
</feature>
<reference evidence="7" key="1">
    <citation type="journal article" date="2014" name="Int. J. Syst. Evol. Microbiol.">
        <title>Complete genome sequence of Corynebacterium casei LMG S-19264T (=DSM 44701T), isolated from a smear-ripened cheese.</title>
        <authorList>
            <consortium name="US DOE Joint Genome Institute (JGI-PGF)"/>
            <person name="Walter F."/>
            <person name="Albersmeier A."/>
            <person name="Kalinowski J."/>
            <person name="Ruckert C."/>
        </authorList>
    </citation>
    <scope>NUCLEOTIDE SEQUENCE</scope>
    <source>
        <strain evidence="7">CGMCC 1.15425</strain>
    </source>
</reference>
<comment type="subcellular location">
    <subcellularLocation>
        <location evidence="1">Membrane</location>
        <topology evidence="1">Multi-pass membrane protein</topology>
    </subcellularLocation>
</comment>
<evidence type="ECO:0000256" key="2">
    <source>
        <dbReference type="ARBA" id="ARBA00022692"/>
    </source>
</evidence>
<dbReference type="EMBL" id="BMIY01000007">
    <property type="protein sequence ID" value="GFZ75705.1"/>
    <property type="molecule type" value="Genomic_DNA"/>
</dbReference>
<dbReference type="InterPro" id="IPR007267">
    <property type="entry name" value="GtrA_DPMS_TM"/>
</dbReference>
<accession>A0A916VI83</accession>
<keyword evidence="8" id="KW-1185">Reference proteome</keyword>
<feature type="transmembrane region" description="Helical" evidence="5">
    <location>
        <begin position="72"/>
        <end position="94"/>
    </location>
</feature>
<dbReference type="GO" id="GO:0016020">
    <property type="term" value="C:membrane"/>
    <property type="evidence" value="ECO:0007669"/>
    <property type="project" value="UniProtKB-SubCell"/>
</dbReference>
<evidence type="ECO:0000313" key="7">
    <source>
        <dbReference type="EMBL" id="GFZ75705.1"/>
    </source>
</evidence>
<evidence type="ECO:0000256" key="5">
    <source>
        <dbReference type="SAM" id="Phobius"/>
    </source>
</evidence>
<gene>
    <name evidence="7" type="ORF">GCM10011403_17480</name>
</gene>
<evidence type="ECO:0000256" key="4">
    <source>
        <dbReference type="ARBA" id="ARBA00023136"/>
    </source>
</evidence>
<protein>
    <recommendedName>
        <fullName evidence="6">GtrA/DPMS transmembrane domain-containing protein</fullName>
    </recommendedName>
</protein>
<name>A0A916VI83_9GAMM</name>
<dbReference type="Pfam" id="PF04138">
    <property type="entry name" value="GtrA_DPMS_TM"/>
    <property type="match status" value="1"/>
</dbReference>
<sequence length="134" mass="15132">MMRLFWSRQFLAFLLTGGIAALVNFFSRIVYSQWMGFSSAVIAAYLSGMVTAFILARLLVFQGSTQTLYRSILFFTLVNLLAIVQTWAVSLWMLHQVLPALAVTHFTPEIAHACGIIVPVFTSYLGHKFWSFKS</sequence>
<dbReference type="OrthoDB" id="7060875at2"/>
<evidence type="ECO:0000259" key="6">
    <source>
        <dbReference type="Pfam" id="PF04138"/>
    </source>
</evidence>
<dbReference type="GO" id="GO:0000271">
    <property type="term" value="P:polysaccharide biosynthetic process"/>
    <property type="evidence" value="ECO:0007669"/>
    <property type="project" value="InterPro"/>
</dbReference>
<evidence type="ECO:0000256" key="3">
    <source>
        <dbReference type="ARBA" id="ARBA00022989"/>
    </source>
</evidence>
<proteinExistence type="predicted"/>